<accession>A0AAX4PMU5</accession>
<reference evidence="2 3" key="1">
    <citation type="submission" date="2024-03" db="EMBL/GenBank/DDBJ databases">
        <title>Complete genome sequence of the green alga Chloropicon roscoffensis RCC1871.</title>
        <authorList>
            <person name="Lemieux C."/>
            <person name="Pombert J.-F."/>
            <person name="Otis C."/>
            <person name="Turmel M."/>
        </authorList>
    </citation>
    <scope>NUCLEOTIDE SEQUENCE [LARGE SCALE GENOMIC DNA]</scope>
    <source>
        <strain evidence="2 3">RCC1871</strain>
    </source>
</reference>
<sequence length="416" mass="45265">MCVWRTQVAGSNWSADVVREPGRAKPAVKAFTTTSSSSFSVGEPRVSRKGVSSFRSEGLENLTPAVPAATKEEEVRGSSSEDERDQTHHSGGRGGGTMASLIKRFRESPPLSKADRSSEEGRGDKSLPGFWWREESRRHIEGGLEEEEPAAAQDVRGEENEDNQGPASDDDDEGGSGRDALLRDLEAVLDVGEGEDILQAWRERNRHLLLRRGLLQQEQLEEEMAAEEAVVGEEPPEEWDGGVGRIPVAVTREGGYRTFIDKLRRRLGMFEDDYGAAANDGGGQADREEGEMLEGEELEVEAASDSEETLEVGEDEDGAPDHPVVAGEDEGGLECAPPTVVPSTPVEVEPLIDQVVLERLFCGGPVEEGGGSEEKALSPTALLKDQRYDSDKVVLMLKERILSLQRSMDEDVLGRG</sequence>
<name>A0AAX4PMU5_9CHLO</name>
<feature type="compositionally biased region" description="Low complexity" evidence="1">
    <location>
        <begin position="31"/>
        <end position="40"/>
    </location>
</feature>
<feature type="compositionally biased region" description="Acidic residues" evidence="1">
    <location>
        <begin position="288"/>
        <end position="318"/>
    </location>
</feature>
<feature type="region of interest" description="Disordered" evidence="1">
    <location>
        <begin position="22"/>
        <end position="128"/>
    </location>
</feature>
<proteinExistence type="predicted"/>
<evidence type="ECO:0000256" key="1">
    <source>
        <dbReference type="SAM" id="MobiDB-lite"/>
    </source>
</evidence>
<dbReference type="Proteomes" id="UP001472866">
    <property type="component" value="Chromosome 19"/>
</dbReference>
<evidence type="ECO:0000313" key="2">
    <source>
        <dbReference type="EMBL" id="WZN67383.1"/>
    </source>
</evidence>
<feature type="compositionally biased region" description="Basic and acidic residues" evidence="1">
    <location>
        <begin position="70"/>
        <end position="88"/>
    </location>
</feature>
<feature type="compositionally biased region" description="Basic and acidic residues" evidence="1">
    <location>
        <begin position="113"/>
        <end position="125"/>
    </location>
</feature>
<feature type="region of interest" description="Disordered" evidence="1">
    <location>
        <begin position="140"/>
        <end position="181"/>
    </location>
</feature>
<dbReference type="EMBL" id="CP151519">
    <property type="protein sequence ID" value="WZN67383.1"/>
    <property type="molecule type" value="Genomic_DNA"/>
</dbReference>
<organism evidence="2 3">
    <name type="scientific">Chloropicon roscoffensis</name>
    <dbReference type="NCBI Taxonomy" id="1461544"/>
    <lineage>
        <taxon>Eukaryota</taxon>
        <taxon>Viridiplantae</taxon>
        <taxon>Chlorophyta</taxon>
        <taxon>Chloropicophyceae</taxon>
        <taxon>Chloropicales</taxon>
        <taxon>Chloropicaceae</taxon>
        <taxon>Chloropicon</taxon>
    </lineage>
</organism>
<keyword evidence="3" id="KW-1185">Reference proteome</keyword>
<evidence type="ECO:0000313" key="3">
    <source>
        <dbReference type="Proteomes" id="UP001472866"/>
    </source>
</evidence>
<dbReference type="AlphaFoldDB" id="A0AAX4PMU5"/>
<feature type="region of interest" description="Disordered" evidence="1">
    <location>
        <begin position="275"/>
        <end position="334"/>
    </location>
</feature>
<protein>
    <submittedName>
        <fullName evidence="2">Uncharacterized protein</fullName>
    </submittedName>
</protein>
<gene>
    <name evidence="2" type="ORF">HKI87_19g89590</name>
</gene>